<comment type="caution">
    <text evidence="1">The sequence shown here is derived from an EMBL/GenBank/DDBJ whole genome shotgun (WGS) entry which is preliminary data.</text>
</comment>
<protein>
    <submittedName>
        <fullName evidence="1">Uncharacterized protein</fullName>
    </submittedName>
</protein>
<sequence>MSAGEGKELLTSIQEGYTMPANSCEDEVEKLMTNEFIKTLAEVSIAVASRDAGKGHDDR</sequence>
<organism evidence="1">
    <name type="scientific">bioreactor metagenome</name>
    <dbReference type="NCBI Taxonomy" id="1076179"/>
    <lineage>
        <taxon>unclassified sequences</taxon>
        <taxon>metagenomes</taxon>
        <taxon>ecological metagenomes</taxon>
    </lineage>
</organism>
<accession>A0A644T510</accession>
<dbReference type="AlphaFoldDB" id="A0A644T510"/>
<proteinExistence type="predicted"/>
<dbReference type="EMBL" id="VSSQ01000015">
    <property type="protein sequence ID" value="MPL61597.1"/>
    <property type="molecule type" value="Genomic_DNA"/>
</dbReference>
<evidence type="ECO:0000313" key="1">
    <source>
        <dbReference type="EMBL" id="MPL61597.1"/>
    </source>
</evidence>
<reference evidence="1" key="1">
    <citation type="submission" date="2019-08" db="EMBL/GenBank/DDBJ databases">
        <authorList>
            <person name="Kucharzyk K."/>
            <person name="Murdoch R.W."/>
            <person name="Higgins S."/>
            <person name="Loffler F."/>
        </authorList>
    </citation>
    <scope>NUCLEOTIDE SEQUENCE</scope>
</reference>
<gene>
    <name evidence="1" type="ORF">SDC9_07174</name>
</gene>
<name>A0A644T510_9ZZZZ</name>